<dbReference type="AlphaFoldDB" id="A0A8C4Q1U4"/>
<dbReference type="PROSITE" id="PS51079">
    <property type="entry name" value="MBT"/>
    <property type="match status" value="3"/>
</dbReference>
<evidence type="ECO:0000256" key="3">
    <source>
        <dbReference type="ARBA" id="ARBA00022737"/>
    </source>
</evidence>
<dbReference type="Pfam" id="PF02820">
    <property type="entry name" value="MBT"/>
    <property type="match status" value="3"/>
</dbReference>
<dbReference type="GO" id="GO:0008270">
    <property type="term" value="F:zinc ion binding"/>
    <property type="evidence" value="ECO:0007669"/>
    <property type="project" value="UniProtKB-KW"/>
</dbReference>
<feature type="domain" description="SAM" evidence="12">
    <location>
        <begin position="869"/>
        <end position="933"/>
    </location>
</feature>
<keyword evidence="8" id="KW-0804">Transcription</keyword>
<evidence type="ECO:0000256" key="8">
    <source>
        <dbReference type="ARBA" id="ARBA00023163"/>
    </source>
</evidence>
<name>A0A8C4Q1U4_EPTBU</name>
<feature type="repeat" description="MBT" evidence="10">
    <location>
        <begin position="438"/>
        <end position="537"/>
    </location>
</feature>
<proteinExistence type="predicted"/>
<comment type="subcellular location">
    <subcellularLocation>
        <location evidence="1">Nucleus</location>
    </subcellularLocation>
</comment>
<keyword evidence="3" id="KW-0677">Repeat</keyword>
<dbReference type="InterPro" id="IPR050548">
    <property type="entry name" value="PcG_chromatin_remod_factors"/>
</dbReference>
<evidence type="ECO:0000313" key="13">
    <source>
        <dbReference type="Ensembl" id="ENSEBUP00000008673.1"/>
    </source>
</evidence>
<dbReference type="Pfam" id="PF01530">
    <property type="entry name" value="zf-C2HC"/>
    <property type="match status" value="1"/>
</dbReference>
<keyword evidence="9" id="KW-0539">Nucleus</keyword>
<dbReference type="PROSITE" id="PS50105">
    <property type="entry name" value="SAM_DOMAIN"/>
    <property type="match status" value="1"/>
</dbReference>
<dbReference type="InterPro" id="IPR004092">
    <property type="entry name" value="Mbt"/>
</dbReference>
<evidence type="ECO:0000256" key="1">
    <source>
        <dbReference type="ARBA" id="ARBA00004123"/>
    </source>
</evidence>
<organism evidence="13 14">
    <name type="scientific">Eptatretus burgeri</name>
    <name type="common">Inshore hagfish</name>
    <dbReference type="NCBI Taxonomy" id="7764"/>
    <lineage>
        <taxon>Eukaryota</taxon>
        <taxon>Metazoa</taxon>
        <taxon>Chordata</taxon>
        <taxon>Craniata</taxon>
        <taxon>Vertebrata</taxon>
        <taxon>Cyclostomata</taxon>
        <taxon>Myxini</taxon>
        <taxon>Myxiniformes</taxon>
        <taxon>Myxinidae</taxon>
        <taxon>Eptatretinae</taxon>
        <taxon>Eptatretus</taxon>
    </lineage>
</organism>
<feature type="repeat" description="MBT" evidence="10">
    <location>
        <begin position="546"/>
        <end position="641"/>
    </location>
</feature>
<dbReference type="Gene3D" id="4.10.320.30">
    <property type="match status" value="1"/>
</dbReference>
<dbReference type="Proteomes" id="UP000694388">
    <property type="component" value="Unplaced"/>
</dbReference>
<dbReference type="InterPro" id="IPR038603">
    <property type="entry name" value="Znf_FCS_sf"/>
</dbReference>
<keyword evidence="4" id="KW-0863">Zinc-finger</keyword>
<dbReference type="GO" id="GO:0005634">
    <property type="term" value="C:nucleus"/>
    <property type="evidence" value="ECO:0007669"/>
    <property type="project" value="UniProtKB-SubCell"/>
</dbReference>
<sequence length="935" mass="104075">MSASQCPGISVHCIVGACLQQIGDEWPGIRTLGNFHDVTISLWTKCAFTVSSLSSWPFWRTFCLSRGIPTAIRKFFSLPSIVLVAKVVVVVVRSFSAMCHAGSIGVAQDSGVPGPSVEHKKECDGNFDLNTALEWNNGVASLPGSTLKFRLNEFGTLEMISGAAGVLMDEDGRCHTESNGGRDVGMAEPSSGTGGIATMAAGRKHSPCDPIELPALDEVCCCEQCGRYGTADDFCHGKRFCSEKCSQNSFDRLSSQATGEARLGSDCQRKRSRKLNLNARVDPDQPANGSDREEKKGDLKIKLKVPSPTELSIKLRRNSEGSHSCRRKAWSWSSYLDEEKAIAAPSKLFKEFQVVPQIRNGFRVGMRLEGIDPRHQSMFCVLSVAEVCGYRMRLHFDGYSECYDFWLNADSPDIHPASWCEKTGHKLQPPKGYKEDEFTWPMYLKVCKGQAAPRHLFKNYNMTVTPMGFRVGMKLEAVDRRNPALICVASITDIVDNRLLVHFDTWDDSYDYWCDPSSPYIHPVGWCQEHGRMLSLPQTYLEYRTFTWDRYLEETGCQAAPARAFKQRPAHGFQHSMRLEAVDKRNPALIRAAMVAGVEDHRIQIHFDGWSHEYDYWLDADSPDFHPVGWCEKTGHPLQPPANLMDFGMVGVGSGCPTPGCTGVGHIKGAKYTGHHSAFGCPYSELNMNKETTLQDRLGSERTTIGSILRAKHIDNNSASCSGDPSRQCPTPIEELEGNSVEIAAPTLTNPVPELSRDETENKHVASVLSEPPPAKKPAVPATRGRRPKLYGRVGRPPKYLKLKKEQELAEQKRAEEREERNVQQALHQSVFMSAMSAHPARDLPLYWQQHGKLLPQVSGITASKVTSWNTEEVASFIRTLPGCQEQARMFREQQIDGEALLLLTQTDLVRIMTIKLGPALKIYNSILMFKNADG</sequence>
<dbReference type="SUPFAM" id="SSF47769">
    <property type="entry name" value="SAM/Pointed domain"/>
    <property type="match status" value="1"/>
</dbReference>
<dbReference type="SUPFAM" id="SSF63748">
    <property type="entry name" value="Tudor/PWWP/MBT"/>
    <property type="match status" value="3"/>
</dbReference>
<dbReference type="GO" id="GO:0045892">
    <property type="term" value="P:negative regulation of DNA-templated transcription"/>
    <property type="evidence" value="ECO:0007669"/>
    <property type="project" value="TreeGrafter"/>
</dbReference>
<dbReference type="CDD" id="cd09582">
    <property type="entry name" value="SAM_Scm-like-3MBT3_4"/>
    <property type="match status" value="1"/>
</dbReference>
<keyword evidence="6" id="KW-0156">Chromatin regulator</keyword>
<dbReference type="GO" id="GO:0006325">
    <property type="term" value="P:chromatin organization"/>
    <property type="evidence" value="ECO:0007669"/>
    <property type="project" value="UniProtKB-KW"/>
</dbReference>
<dbReference type="PROSITE" id="PS51802">
    <property type="entry name" value="ZF_CCHHC"/>
    <property type="match status" value="1"/>
</dbReference>
<reference evidence="13" key="2">
    <citation type="submission" date="2025-09" db="UniProtKB">
        <authorList>
            <consortium name="Ensembl"/>
        </authorList>
    </citation>
    <scope>IDENTIFICATION</scope>
</reference>
<feature type="repeat" description="MBT" evidence="10">
    <location>
        <begin position="330"/>
        <end position="430"/>
    </location>
</feature>
<evidence type="ECO:0000256" key="11">
    <source>
        <dbReference type="SAM" id="MobiDB-lite"/>
    </source>
</evidence>
<dbReference type="GeneTree" id="ENSGT00940000158264"/>
<dbReference type="PANTHER" id="PTHR12247">
    <property type="entry name" value="POLYCOMB GROUP PROTEIN"/>
    <property type="match status" value="1"/>
</dbReference>
<dbReference type="Gene3D" id="3.30.60.160">
    <property type="match status" value="1"/>
</dbReference>
<dbReference type="Pfam" id="PF00536">
    <property type="entry name" value="SAM_1"/>
    <property type="match status" value="1"/>
</dbReference>
<dbReference type="Gene3D" id="2.30.30.140">
    <property type="match status" value="3"/>
</dbReference>
<dbReference type="GO" id="GO:0042393">
    <property type="term" value="F:histone binding"/>
    <property type="evidence" value="ECO:0007669"/>
    <property type="project" value="TreeGrafter"/>
</dbReference>
<evidence type="ECO:0000256" key="2">
    <source>
        <dbReference type="ARBA" id="ARBA00022723"/>
    </source>
</evidence>
<dbReference type="InterPro" id="IPR001660">
    <property type="entry name" value="SAM"/>
</dbReference>
<dbReference type="InterPro" id="IPR002515">
    <property type="entry name" value="Znf_C2H2C"/>
</dbReference>
<evidence type="ECO:0000256" key="10">
    <source>
        <dbReference type="PROSITE-ProRule" id="PRU00459"/>
    </source>
</evidence>
<evidence type="ECO:0000256" key="5">
    <source>
        <dbReference type="ARBA" id="ARBA00022833"/>
    </source>
</evidence>
<evidence type="ECO:0000256" key="7">
    <source>
        <dbReference type="ARBA" id="ARBA00023015"/>
    </source>
</evidence>
<keyword evidence="7" id="KW-0805">Transcription regulation</keyword>
<feature type="compositionally biased region" description="Basic and acidic residues" evidence="11">
    <location>
        <begin position="755"/>
        <end position="764"/>
    </location>
</feature>
<keyword evidence="2" id="KW-0479">Metal-binding</keyword>
<evidence type="ECO:0000313" key="14">
    <source>
        <dbReference type="Proteomes" id="UP000694388"/>
    </source>
</evidence>
<dbReference type="Gene3D" id="1.10.150.50">
    <property type="entry name" value="Transcription Factor, Ets-1"/>
    <property type="match status" value="1"/>
</dbReference>
<keyword evidence="14" id="KW-1185">Reference proteome</keyword>
<dbReference type="Ensembl" id="ENSEBUT00000009181.1">
    <property type="protein sequence ID" value="ENSEBUP00000008673.1"/>
    <property type="gene ID" value="ENSEBUG00000005585.1"/>
</dbReference>
<feature type="region of interest" description="Disordered" evidence="11">
    <location>
        <begin position="274"/>
        <end position="300"/>
    </location>
</feature>
<dbReference type="PANTHER" id="PTHR12247:SF131">
    <property type="entry name" value="LD05287P"/>
    <property type="match status" value="1"/>
</dbReference>
<dbReference type="SMART" id="SM00561">
    <property type="entry name" value="MBT"/>
    <property type="match status" value="3"/>
</dbReference>
<protein>
    <submittedName>
        <fullName evidence="13">L3MBTL histone methyl-lysine binding protein 1b</fullName>
    </submittedName>
</protein>
<accession>A0A8C4Q1U4</accession>
<feature type="compositionally biased region" description="Basic and acidic residues" evidence="11">
    <location>
        <begin position="803"/>
        <end position="820"/>
    </location>
</feature>
<dbReference type="InterPro" id="IPR013761">
    <property type="entry name" value="SAM/pointed_sf"/>
</dbReference>
<reference evidence="13" key="1">
    <citation type="submission" date="2025-08" db="UniProtKB">
        <authorList>
            <consortium name="Ensembl"/>
        </authorList>
    </citation>
    <scope>IDENTIFICATION</scope>
</reference>
<dbReference type="FunFam" id="2.30.30.140:FF:000007">
    <property type="entry name" value="Lethal(3)malignant brain tumor-like protein 1"/>
    <property type="match status" value="2"/>
</dbReference>
<feature type="region of interest" description="Disordered" evidence="11">
    <location>
        <begin position="751"/>
        <end position="820"/>
    </location>
</feature>
<evidence type="ECO:0000256" key="4">
    <source>
        <dbReference type="ARBA" id="ARBA00022771"/>
    </source>
</evidence>
<dbReference type="GO" id="GO:0003682">
    <property type="term" value="F:chromatin binding"/>
    <property type="evidence" value="ECO:0007669"/>
    <property type="project" value="TreeGrafter"/>
</dbReference>
<evidence type="ECO:0000259" key="12">
    <source>
        <dbReference type="PROSITE" id="PS50105"/>
    </source>
</evidence>
<evidence type="ECO:0000256" key="9">
    <source>
        <dbReference type="ARBA" id="ARBA00023242"/>
    </source>
</evidence>
<dbReference type="SMART" id="SM00454">
    <property type="entry name" value="SAM"/>
    <property type="match status" value="1"/>
</dbReference>
<dbReference type="CDD" id="cd20133">
    <property type="entry name" value="MBT_L3MBTL4_rpt1"/>
    <property type="match status" value="1"/>
</dbReference>
<keyword evidence="5" id="KW-0862">Zinc</keyword>
<evidence type="ECO:0000256" key="6">
    <source>
        <dbReference type="ARBA" id="ARBA00022853"/>
    </source>
</evidence>
<feature type="compositionally biased region" description="Basic and acidic residues" evidence="11">
    <location>
        <begin position="290"/>
        <end position="300"/>
    </location>
</feature>